<dbReference type="PROSITE" id="PS50828">
    <property type="entry name" value="SMR"/>
    <property type="match status" value="1"/>
</dbReference>
<dbReference type="InterPro" id="IPR000432">
    <property type="entry name" value="DNA_mismatch_repair_MutS_C"/>
</dbReference>
<evidence type="ECO:0000256" key="8">
    <source>
        <dbReference type="SAM" id="Coils"/>
    </source>
</evidence>
<dbReference type="InterPro" id="IPR002625">
    <property type="entry name" value="Smr_dom"/>
</dbReference>
<dbReference type="InterPro" id="IPR027417">
    <property type="entry name" value="P-loop_NTPase"/>
</dbReference>
<dbReference type="SUPFAM" id="SSF52540">
    <property type="entry name" value="P-loop containing nucleoside triphosphate hydrolases"/>
    <property type="match status" value="1"/>
</dbReference>
<comment type="function">
    <text evidence="7">Endonuclease that is involved in the suppression of homologous recombination and thus may have a key role in the control of bacterial genetic diversity.</text>
</comment>
<dbReference type="InterPro" id="IPR005747">
    <property type="entry name" value="MutS2"/>
</dbReference>
<comment type="subunit">
    <text evidence="7">Homodimer. Binds to stalled ribosomes, contacting rRNA.</text>
</comment>
<evidence type="ECO:0000256" key="6">
    <source>
        <dbReference type="ARBA" id="ARBA00023125"/>
    </source>
</evidence>
<keyword evidence="4 7" id="KW-0067">ATP-binding</keyword>
<dbReference type="PANTHER" id="PTHR48466">
    <property type="entry name" value="OS10G0509000 PROTEIN-RELATED"/>
    <property type="match status" value="1"/>
</dbReference>
<dbReference type="GO" id="GO:0004519">
    <property type="term" value="F:endonuclease activity"/>
    <property type="evidence" value="ECO:0007669"/>
    <property type="project" value="UniProtKB-UniRule"/>
</dbReference>
<evidence type="ECO:0000313" key="11">
    <source>
        <dbReference type="Proteomes" id="UP000595074"/>
    </source>
</evidence>
<dbReference type="EC" id="3.1.-.-" evidence="7"/>
<dbReference type="GO" id="GO:0005524">
    <property type="term" value="F:ATP binding"/>
    <property type="evidence" value="ECO:0007669"/>
    <property type="project" value="UniProtKB-UniRule"/>
</dbReference>
<dbReference type="GO" id="GO:0140664">
    <property type="term" value="F:ATP-dependent DNA damage sensor activity"/>
    <property type="evidence" value="ECO:0007669"/>
    <property type="project" value="InterPro"/>
</dbReference>
<organism evidence="10 11">
    <name type="scientific">Sulfurovum indicum</name>
    <dbReference type="NCBI Taxonomy" id="2779528"/>
    <lineage>
        <taxon>Bacteria</taxon>
        <taxon>Pseudomonadati</taxon>
        <taxon>Campylobacterota</taxon>
        <taxon>Epsilonproteobacteria</taxon>
        <taxon>Campylobacterales</taxon>
        <taxon>Sulfurovaceae</taxon>
        <taxon>Sulfurovum</taxon>
    </lineage>
</organism>
<keyword evidence="7 10" id="KW-0255">Endonuclease</keyword>
<evidence type="ECO:0000256" key="7">
    <source>
        <dbReference type="HAMAP-Rule" id="MF_00092"/>
    </source>
</evidence>
<evidence type="ECO:0000256" key="5">
    <source>
        <dbReference type="ARBA" id="ARBA00022884"/>
    </source>
</evidence>
<sequence>MNYRRKTVSQEVGEKSIVQKLDLDGYVRQFKQFFAREKSVAMMGDINQHYRYIQALSSVQFPPPEKTPNLDRELNLIKKQGVLALEEIYAFVIMVSYFNKLKTLSLPEPLGSWVRQIEIPEEIMEIIGYFTEEGEINPERDPELLSLERAIKRNKSEIKETLYRLTHSAKLRDYLVDTQVHLQNGEETLLVRGGFNHAIKATVTGRSSAGFFYIVPQAVSHLKEKEAALLSNRSELIWRYCKEISATFFRWERFLDFINKAYDRFDHYQARVSFARAKEYEFVLPSKRKGVVLHDFAHPAIEDPVPVSIDMSKPILLVTGVNAGGKTMLLKSLLAAVYMSKYLLPFKCDAARTKVGHYKSIEAVIDDPQSVKNDISTFAGRMQEFAKLFTKEDAIVGVDEIELGTDSDEAASLFRVMLEALKKRGIHFVVTTHHKRLASLMASDDEVELVAALYDEERRVPTYTFLQGSIGKSYAFETAQRYGVPPVIVEEAKKVYGEDKENLNELIEKSTSLEREMRQKIEKIDSELKAVEKQRQKLINEEERLKEQHRKALATLENRYNAATKKAREALKAKESTEGRRLLNEAHKRKQVEVKEAKIKESKPLKEGDKVKYRSHKGELLSIRGKDATIIVDGLKMRVPLKELKKREETPKLKVPSKPKKATHQVEKSGASVSVKLLGMYADEAIDTVDKFLSDALVNGLSEVQIIHGTGGGVLAKLVTEYLKKHPKIQKFYRMPGNLGITVVEL</sequence>
<dbReference type="EC" id="3.6.4.-" evidence="7"/>
<dbReference type="InterPro" id="IPR046893">
    <property type="entry name" value="MSSS"/>
</dbReference>
<keyword evidence="2 7" id="KW-0547">Nucleotide-binding</keyword>
<dbReference type="SMART" id="SM00533">
    <property type="entry name" value="MUTSd"/>
    <property type="match status" value="1"/>
</dbReference>
<reference evidence="10 11" key="1">
    <citation type="submission" date="2020-10" db="EMBL/GenBank/DDBJ databases">
        <title>The genome of sulfurovum sp.</title>
        <authorList>
            <person name="Xie S."/>
            <person name="Shao Z."/>
            <person name="Jiang L."/>
        </authorList>
    </citation>
    <scope>NUCLEOTIDE SEQUENCE [LARGE SCALE GENOMIC DNA]</scope>
    <source>
        <strain evidence="10 11">ST-419</strain>
    </source>
</reference>
<keyword evidence="7" id="KW-0540">Nuclease</keyword>
<evidence type="ECO:0000256" key="3">
    <source>
        <dbReference type="ARBA" id="ARBA00022801"/>
    </source>
</evidence>
<evidence type="ECO:0000256" key="4">
    <source>
        <dbReference type="ARBA" id="ARBA00022840"/>
    </source>
</evidence>
<dbReference type="InterPro" id="IPR007696">
    <property type="entry name" value="DNA_mismatch_repair_MutS_core"/>
</dbReference>
<dbReference type="GO" id="GO:0006298">
    <property type="term" value="P:mismatch repair"/>
    <property type="evidence" value="ECO:0007669"/>
    <property type="project" value="InterPro"/>
</dbReference>
<dbReference type="HAMAP" id="MF_00092">
    <property type="entry name" value="MutS2"/>
    <property type="match status" value="1"/>
</dbReference>
<dbReference type="Proteomes" id="UP000595074">
    <property type="component" value="Chromosome"/>
</dbReference>
<protein>
    <recommendedName>
        <fullName evidence="7">Endonuclease MutS2</fullName>
        <ecNumber evidence="7">3.1.-.-</ecNumber>
    </recommendedName>
    <alternativeName>
        <fullName evidence="7">Ribosome-associated protein quality control-upstream factor</fullName>
        <shortName evidence="7">RQC-upstream factor</shortName>
        <shortName evidence="7">RqcU</shortName>
        <ecNumber evidence="7">3.6.4.-</ecNumber>
    </alternativeName>
</protein>
<dbReference type="SUPFAM" id="SSF160443">
    <property type="entry name" value="SMR domain-like"/>
    <property type="match status" value="1"/>
</dbReference>
<keyword evidence="8" id="KW-0175">Coiled coil</keyword>
<feature type="domain" description="Smr" evidence="9">
    <location>
        <begin position="677"/>
        <end position="746"/>
    </location>
</feature>
<dbReference type="PIRSF" id="PIRSF005814">
    <property type="entry name" value="MutS_YshD"/>
    <property type="match status" value="1"/>
</dbReference>
<name>A0A7M1S293_9BACT</name>
<keyword evidence="3 7" id="KW-0378">Hydrolase</keyword>
<keyword evidence="11" id="KW-1185">Reference proteome</keyword>
<dbReference type="Gene3D" id="3.30.1370.110">
    <property type="match status" value="1"/>
</dbReference>
<keyword evidence="5 7" id="KW-0694">RNA-binding</keyword>
<proteinExistence type="inferred from homology"/>
<dbReference type="Gene3D" id="3.40.50.300">
    <property type="entry name" value="P-loop containing nucleotide triphosphate hydrolases"/>
    <property type="match status" value="1"/>
</dbReference>
<dbReference type="GO" id="GO:0072344">
    <property type="term" value="P:rescue of stalled ribosome"/>
    <property type="evidence" value="ECO:0007669"/>
    <property type="project" value="UniProtKB-UniRule"/>
</dbReference>
<dbReference type="GO" id="GO:0019843">
    <property type="term" value="F:rRNA binding"/>
    <property type="evidence" value="ECO:0007669"/>
    <property type="project" value="UniProtKB-UniRule"/>
</dbReference>
<dbReference type="Pfam" id="PF00488">
    <property type="entry name" value="MutS_V"/>
    <property type="match status" value="1"/>
</dbReference>
<dbReference type="GO" id="GO:0016887">
    <property type="term" value="F:ATP hydrolysis activity"/>
    <property type="evidence" value="ECO:0007669"/>
    <property type="project" value="InterPro"/>
</dbReference>
<dbReference type="NCBIfam" id="TIGR01069">
    <property type="entry name" value="mutS2"/>
    <property type="match status" value="1"/>
</dbReference>
<evidence type="ECO:0000313" key="10">
    <source>
        <dbReference type="EMBL" id="QOR61555.1"/>
    </source>
</evidence>
<dbReference type="AlphaFoldDB" id="A0A7M1S293"/>
<dbReference type="GO" id="GO:0045910">
    <property type="term" value="P:negative regulation of DNA recombination"/>
    <property type="evidence" value="ECO:0007669"/>
    <property type="project" value="InterPro"/>
</dbReference>
<dbReference type="EMBL" id="CP063164">
    <property type="protein sequence ID" value="QOR61555.1"/>
    <property type="molecule type" value="Genomic_DNA"/>
</dbReference>
<evidence type="ECO:0000256" key="2">
    <source>
        <dbReference type="ARBA" id="ARBA00022741"/>
    </source>
</evidence>
<feature type="binding site" evidence="7">
    <location>
        <begin position="320"/>
        <end position="327"/>
    </location>
    <ligand>
        <name>ATP</name>
        <dbReference type="ChEBI" id="CHEBI:30616"/>
    </ligand>
</feature>
<keyword evidence="1 7" id="KW-0699">rRNA-binding</keyword>
<dbReference type="GO" id="GO:0043023">
    <property type="term" value="F:ribosomal large subunit binding"/>
    <property type="evidence" value="ECO:0007669"/>
    <property type="project" value="UniProtKB-UniRule"/>
</dbReference>
<keyword evidence="6 7" id="KW-0238">DNA-binding</keyword>
<dbReference type="Pfam" id="PF20297">
    <property type="entry name" value="MSSS"/>
    <property type="match status" value="1"/>
</dbReference>
<evidence type="ECO:0000256" key="1">
    <source>
        <dbReference type="ARBA" id="ARBA00022730"/>
    </source>
</evidence>
<evidence type="ECO:0000259" key="9">
    <source>
        <dbReference type="PROSITE" id="PS50828"/>
    </source>
</evidence>
<dbReference type="PANTHER" id="PTHR48466:SF2">
    <property type="entry name" value="OS10G0509000 PROTEIN"/>
    <property type="match status" value="1"/>
</dbReference>
<feature type="coiled-coil region" evidence="8">
    <location>
        <begin position="489"/>
        <end position="573"/>
    </location>
</feature>
<dbReference type="KEGG" id="sinu:IMZ28_08940"/>
<gene>
    <name evidence="7" type="primary">mutS2</name>
    <name evidence="7" type="synonym">rqcU</name>
    <name evidence="10" type="ORF">IMZ28_08940</name>
</gene>
<comment type="similarity">
    <text evidence="7">Belongs to the DNA mismatch repair MutS family. MutS2 subfamily.</text>
</comment>
<dbReference type="Pfam" id="PF01713">
    <property type="entry name" value="Smr"/>
    <property type="match status" value="1"/>
</dbReference>
<dbReference type="SMART" id="SM00534">
    <property type="entry name" value="MUTSac"/>
    <property type="match status" value="1"/>
</dbReference>
<dbReference type="InterPro" id="IPR036063">
    <property type="entry name" value="Smr_dom_sf"/>
</dbReference>
<dbReference type="GO" id="GO:0030983">
    <property type="term" value="F:mismatched DNA binding"/>
    <property type="evidence" value="ECO:0007669"/>
    <property type="project" value="InterPro"/>
</dbReference>
<comment type="function">
    <text evidence="7">Acts as a ribosome collision sensor, splitting the ribosome into its 2 subunits. Detects stalled/collided 70S ribosomes which it binds and splits by an ATP-hydrolysis driven conformational change. Acts upstream of the ribosome quality control system (RQC), a ribosome-associated complex that mediates the extraction of incompletely synthesized nascent chains from stalled ribosomes and their subsequent degradation. Probably generates substrates for RQC.</text>
</comment>
<dbReference type="SMART" id="SM00463">
    <property type="entry name" value="SMR"/>
    <property type="match status" value="1"/>
</dbReference>
<dbReference type="InterPro" id="IPR045076">
    <property type="entry name" value="MutS"/>
</dbReference>
<accession>A0A7M1S293</accession>